<dbReference type="Gene3D" id="1.25.40.10">
    <property type="entry name" value="Tetratricopeptide repeat domain"/>
    <property type="match status" value="1"/>
</dbReference>
<dbReference type="SUPFAM" id="SSF101898">
    <property type="entry name" value="NHL repeat"/>
    <property type="match status" value="1"/>
</dbReference>
<evidence type="ECO:0000256" key="2">
    <source>
        <dbReference type="PROSITE-ProRule" id="PRU00504"/>
    </source>
</evidence>
<dbReference type="PROSITE" id="PS51125">
    <property type="entry name" value="NHL"/>
    <property type="match status" value="1"/>
</dbReference>
<evidence type="ECO:0000256" key="4">
    <source>
        <dbReference type="SAM" id="SignalP"/>
    </source>
</evidence>
<dbReference type="InterPro" id="IPR050952">
    <property type="entry name" value="TRIM-NHL_E3_ligases"/>
</dbReference>
<keyword evidence="4" id="KW-0732">Signal</keyword>
<feature type="signal peptide" evidence="4">
    <location>
        <begin position="1"/>
        <end position="27"/>
    </location>
</feature>
<dbReference type="PANTHER" id="PTHR24104">
    <property type="entry name" value="E3 UBIQUITIN-PROTEIN LIGASE NHLRC1-RELATED"/>
    <property type="match status" value="1"/>
</dbReference>
<reference evidence="5 6" key="1">
    <citation type="submission" date="2023-07" db="EMBL/GenBank/DDBJ databases">
        <title>Genomic Encyclopedia of Type Strains, Phase IV (KMG-IV): sequencing the most valuable type-strain genomes for metagenomic binning, comparative biology and taxonomic classification.</title>
        <authorList>
            <person name="Goeker M."/>
        </authorList>
    </citation>
    <scope>NUCLEOTIDE SEQUENCE [LARGE SCALE GENOMIC DNA]</scope>
    <source>
        <strain evidence="5 6">DSM 27848</strain>
    </source>
</reference>
<organism evidence="5 6">
    <name type="scientific">Lederbergia wuyishanensis</name>
    <dbReference type="NCBI Taxonomy" id="1347903"/>
    <lineage>
        <taxon>Bacteria</taxon>
        <taxon>Bacillati</taxon>
        <taxon>Bacillota</taxon>
        <taxon>Bacilli</taxon>
        <taxon>Bacillales</taxon>
        <taxon>Bacillaceae</taxon>
        <taxon>Lederbergia</taxon>
    </lineage>
</organism>
<comment type="caution">
    <text evidence="5">The sequence shown here is derived from an EMBL/GenBank/DDBJ whole genome shotgun (WGS) entry which is preliminary data.</text>
</comment>
<keyword evidence="3" id="KW-0472">Membrane</keyword>
<dbReference type="InterPro" id="IPR011042">
    <property type="entry name" value="6-blade_b-propeller_TolB-like"/>
</dbReference>
<accession>A0ABU0DA28</accession>
<gene>
    <name evidence="5" type="ORF">J2S14_004143</name>
</gene>
<keyword evidence="6" id="KW-1185">Reference proteome</keyword>
<evidence type="ECO:0000256" key="3">
    <source>
        <dbReference type="SAM" id="Phobius"/>
    </source>
</evidence>
<keyword evidence="3" id="KW-1133">Transmembrane helix</keyword>
<feature type="transmembrane region" description="Helical" evidence="3">
    <location>
        <begin position="453"/>
        <end position="470"/>
    </location>
</feature>
<dbReference type="PANTHER" id="PTHR24104:SF25">
    <property type="entry name" value="PROTEIN LIN-41"/>
    <property type="match status" value="1"/>
</dbReference>
<dbReference type="RefSeq" id="WP_244683526.1">
    <property type="nucleotide sequence ID" value="NZ_JALIRM010000019.1"/>
</dbReference>
<keyword evidence="1" id="KW-0677">Repeat</keyword>
<keyword evidence="3" id="KW-0812">Transmembrane</keyword>
<dbReference type="InterPro" id="IPR011990">
    <property type="entry name" value="TPR-like_helical_dom_sf"/>
</dbReference>
<dbReference type="SUPFAM" id="SSF48452">
    <property type="entry name" value="TPR-like"/>
    <property type="match status" value="1"/>
</dbReference>
<sequence>MKLFIKSVCLLAAIMIFTTIMAPFTSAASPYEGYNYSYWKKSVPSAIPYLPDIVVDGRHTEYGLLNAPDDMYVRNDKIYILDTGNDRIVILNQKYEFLKEIKDFQHNAKKDQFSKPQGIFVTEEEHIYVADTGNRRIVQLTGTGDFIREIGPPESDVIRKGFEYHPVKIAVDKAQRIYVIGRGIYDGIIEFDPDGMFTGYTGANKVKFKPIDYFWRLIATKEQRAKMALFLPIEFNNLDLDEDGFIYTTNSERNTTTPLQRLNPTGTDVIRKEGYHPIIGDIQFTYRGENAGGTTFIDVNVNEYGMYSGLDLKKGRVFTYDEDGNLLYIFGKIGDQVGTFKTPSAIERVGEDILVLDKGYNNLIVFKPTEFGRNVNEAVRHYHLGEDKESAAYWEKVLRLDANFEVAYVGIGKARLMEGKNKEAMTYFKNGNSKKYYSKAFKRYRQEILRENFGVMMTTIVLIPLLYIGFRVYRSVRRRRASAVVE</sequence>
<name>A0ABU0DA28_9BACI</name>
<dbReference type="Gene3D" id="2.120.10.30">
    <property type="entry name" value="TolB, C-terminal domain"/>
    <property type="match status" value="1"/>
</dbReference>
<dbReference type="InterPro" id="IPR001258">
    <property type="entry name" value="NHL_repeat"/>
</dbReference>
<evidence type="ECO:0000256" key="1">
    <source>
        <dbReference type="ARBA" id="ARBA00022737"/>
    </source>
</evidence>
<proteinExistence type="predicted"/>
<evidence type="ECO:0000313" key="6">
    <source>
        <dbReference type="Proteomes" id="UP001232343"/>
    </source>
</evidence>
<evidence type="ECO:0000313" key="5">
    <source>
        <dbReference type="EMBL" id="MDQ0345287.1"/>
    </source>
</evidence>
<dbReference type="Proteomes" id="UP001232343">
    <property type="component" value="Unassembled WGS sequence"/>
</dbReference>
<feature type="repeat" description="NHL" evidence="2">
    <location>
        <begin position="105"/>
        <end position="143"/>
    </location>
</feature>
<dbReference type="EMBL" id="JAUSUO010000015">
    <property type="protein sequence ID" value="MDQ0345287.1"/>
    <property type="molecule type" value="Genomic_DNA"/>
</dbReference>
<protein>
    <submittedName>
        <fullName evidence="5">Sugar lactone lactonase YvrE</fullName>
    </submittedName>
</protein>
<feature type="chain" id="PRO_5046431539" evidence="4">
    <location>
        <begin position="28"/>
        <end position="486"/>
    </location>
</feature>